<dbReference type="AlphaFoldDB" id="A0A9X9MCT0"/>
<proteinExistence type="predicted"/>
<feature type="region of interest" description="Disordered" evidence="1">
    <location>
        <begin position="405"/>
        <end position="429"/>
    </location>
</feature>
<dbReference type="PANTHER" id="PTHR22028:SF4">
    <property type="entry name" value="PROTEIN SFI1 HOMOLOG"/>
    <property type="match status" value="1"/>
</dbReference>
<evidence type="ECO:0008006" key="4">
    <source>
        <dbReference type="Google" id="ProtNLM"/>
    </source>
</evidence>
<keyword evidence="3" id="KW-1185">Reference proteome</keyword>
<accession>A0A9X9MCT0</accession>
<protein>
    <recommendedName>
        <fullName evidence="4">Protein SFI1 homolog</fullName>
    </recommendedName>
</protein>
<dbReference type="InterPro" id="IPR052270">
    <property type="entry name" value="CACF_protein"/>
</dbReference>
<sequence>MGLNSGILAQHSKNECPLGARLHIKVTPCPGGQWPDLLGEDLARPSSLLSRRSTGVGLGALGQCPPPASHPLEGGPRLREGQGRGLGPAPASPLGLPQTYQSQVRSILQEVATRERQHKGRLLRSVFHRWRENTLAHVHEAQQSSRAHAHYRRTLCSKVLLQWREAASVQIYYRQQEDCAIKEAQKVLDRGCLRTWFRRWRDRRQRAAQQRAQLRRAAAHHGWRLLLRALAQWKAHHLGCIRKRLLQRQGAQFLAQTRSQACFHQWKQQLANRRREQQGTAWALWFWSFSLQAKVWASWLGFVLERRRKKARQEQAIQSYHQQLLREGATRLLRFAGGMKALRQQLHAQQQVQAAHSLHRAVHRCAMLWKQKVLGQDRETRSPTSTMPSRRVTFDSPLSSYVAAGAGDAAPETKKAPAPHGPWGARSSLSLAAGDPHLLELKPHCL</sequence>
<evidence type="ECO:0000313" key="2">
    <source>
        <dbReference type="EMBL" id="VCX42003.1"/>
    </source>
</evidence>
<comment type="caution">
    <text evidence="2">The sequence shown here is derived from an EMBL/GenBank/DDBJ whole genome shotgun (WGS) entry which is preliminary data.</text>
</comment>
<evidence type="ECO:0000256" key="1">
    <source>
        <dbReference type="SAM" id="MobiDB-lite"/>
    </source>
</evidence>
<reference evidence="2 3" key="1">
    <citation type="submission" date="2018-10" db="EMBL/GenBank/DDBJ databases">
        <authorList>
            <person name="Ekblom R."/>
            <person name="Jareborg N."/>
        </authorList>
    </citation>
    <scope>NUCLEOTIDE SEQUENCE [LARGE SCALE GENOMIC DNA]</scope>
    <source>
        <tissue evidence="2">Muscle</tissue>
    </source>
</reference>
<name>A0A9X9MCT0_GULGU</name>
<dbReference type="PANTHER" id="PTHR22028">
    <property type="entry name" value="SFI1 SPINDLE BODY DOMAIN-CONTAINING PROTEIN-RELATED"/>
    <property type="match status" value="1"/>
</dbReference>
<organism evidence="2 3">
    <name type="scientific">Gulo gulo</name>
    <name type="common">Wolverine</name>
    <name type="synonym">Gluton</name>
    <dbReference type="NCBI Taxonomy" id="48420"/>
    <lineage>
        <taxon>Eukaryota</taxon>
        <taxon>Metazoa</taxon>
        <taxon>Chordata</taxon>
        <taxon>Craniata</taxon>
        <taxon>Vertebrata</taxon>
        <taxon>Euteleostomi</taxon>
        <taxon>Mammalia</taxon>
        <taxon>Eutheria</taxon>
        <taxon>Laurasiatheria</taxon>
        <taxon>Carnivora</taxon>
        <taxon>Caniformia</taxon>
        <taxon>Musteloidea</taxon>
        <taxon>Mustelidae</taxon>
        <taxon>Guloninae</taxon>
        <taxon>Gulo</taxon>
    </lineage>
</organism>
<evidence type="ECO:0000313" key="3">
    <source>
        <dbReference type="Proteomes" id="UP000269945"/>
    </source>
</evidence>
<dbReference type="EMBL" id="CYRY02046321">
    <property type="protein sequence ID" value="VCX42003.1"/>
    <property type="molecule type" value="Genomic_DNA"/>
</dbReference>
<dbReference type="Proteomes" id="UP000269945">
    <property type="component" value="Unassembled WGS sequence"/>
</dbReference>
<dbReference type="GO" id="GO:0019902">
    <property type="term" value="F:phosphatase binding"/>
    <property type="evidence" value="ECO:0007669"/>
    <property type="project" value="TreeGrafter"/>
</dbReference>
<gene>
    <name evidence="2" type="ORF">BN2614_LOCUS1</name>
</gene>
<feature type="region of interest" description="Disordered" evidence="1">
    <location>
        <begin position="58"/>
        <end position="95"/>
    </location>
</feature>